<keyword evidence="3" id="KW-1185">Reference proteome</keyword>
<feature type="compositionally biased region" description="Acidic residues" evidence="1">
    <location>
        <begin position="53"/>
        <end position="62"/>
    </location>
</feature>
<organism evidence="2 3">
    <name type="scientific">Saguinus oedipus</name>
    <name type="common">Cotton-top tamarin</name>
    <name type="synonym">Oedipomidas oedipus</name>
    <dbReference type="NCBI Taxonomy" id="9490"/>
    <lineage>
        <taxon>Eukaryota</taxon>
        <taxon>Metazoa</taxon>
        <taxon>Chordata</taxon>
        <taxon>Craniata</taxon>
        <taxon>Vertebrata</taxon>
        <taxon>Euteleostomi</taxon>
        <taxon>Mammalia</taxon>
        <taxon>Eutheria</taxon>
        <taxon>Euarchontoglires</taxon>
        <taxon>Primates</taxon>
        <taxon>Haplorrhini</taxon>
        <taxon>Platyrrhini</taxon>
        <taxon>Cebidae</taxon>
        <taxon>Callitrichinae</taxon>
        <taxon>Saguinus</taxon>
    </lineage>
</organism>
<proteinExistence type="predicted"/>
<protein>
    <submittedName>
        <fullName evidence="2">Uncharacterized protein</fullName>
    </submittedName>
</protein>
<dbReference type="EMBL" id="JASSZA010000019">
    <property type="protein sequence ID" value="KAK2086756.1"/>
    <property type="molecule type" value="Genomic_DNA"/>
</dbReference>
<feature type="compositionally biased region" description="Basic and acidic residues" evidence="1">
    <location>
        <begin position="63"/>
        <end position="79"/>
    </location>
</feature>
<feature type="compositionally biased region" description="Basic and acidic residues" evidence="1">
    <location>
        <begin position="38"/>
        <end position="49"/>
    </location>
</feature>
<accession>A0ABQ9TPR8</accession>
<evidence type="ECO:0000313" key="2">
    <source>
        <dbReference type="EMBL" id="KAK2086756.1"/>
    </source>
</evidence>
<feature type="non-terminal residue" evidence="2">
    <location>
        <position position="1"/>
    </location>
</feature>
<gene>
    <name evidence="2" type="ORF">P7K49_032663</name>
</gene>
<evidence type="ECO:0000313" key="3">
    <source>
        <dbReference type="Proteomes" id="UP001266305"/>
    </source>
</evidence>
<reference evidence="2 3" key="1">
    <citation type="submission" date="2023-05" db="EMBL/GenBank/DDBJ databases">
        <title>B98-5 Cell Line De Novo Hybrid Assembly: An Optical Mapping Approach.</title>
        <authorList>
            <person name="Kananen K."/>
            <person name="Auerbach J.A."/>
            <person name="Kautto E."/>
            <person name="Blachly J.S."/>
        </authorList>
    </citation>
    <scope>NUCLEOTIDE SEQUENCE [LARGE SCALE GENOMIC DNA]</scope>
    <source>
        <strain evidence="2">B95-8</strain>
        <tissue evidence="2">Cell line</tissue>
    </source>
</reference>
<evidence type="ECO:0000256" key="1">
    <source>
        <dbReference type="SAM" id="MobiDB-lite"/>
    </source>
</evidence>
<feature type="region of interest" description="Disordered" evidence="1">
    <location>
        <begin position="23"/>
        <end position="79"/>
    </location>
</feature>
<name>A0ABQ9TPR8_SAGOE</name>
<comment type="caution">
    <text evidence="2">The sequence shown here is derived from an EMBL/GenBank/DDBJ whole genome shotgun (WGS) entry which is preliminary data.</text>
</comment>
<sequence length="100" mass="11105">TCVWGTPGKGGVHWAASTLRLGVGQRRSRTSSVYGSRRATDPRVQDLGHAELGPEDPEEEHPPEERAGEELPETLDPKDALYELERALDQDAEEDIPEMR</sequence>
<dbReference type="Proteomes" id="UP001266305">
    <property type="component" value="Unassembled WGS sequence"/>
</dbReference>